<dbReference type="AlphaFoldDB" id="A0A8S9J8X5"/>
<dbReference type="GO" id="GO:0042372">
    <property type="term" value="P:phylloquinone biosynthetic process"/>
    <property type="evidence" value="ECO:0007669"/>
    <property type="project" value="TreeGrafter"/>
</dbReference>
<dbReference type="GO" id="GO:0009536">
    <property type="term" value="C:plastid"/>
    <property type="evidence" value="ECO:0007669"/>
    <property type="project" value="TreeGrafter"/>
</dbReference>
<dbReference type="Proteomes" id="UP000712281">
    <property type="component" value="Unassembled WGS sequence"/>
</dbReference>
<protein>
    <submittedName>
        <fullName evidence="2">Uncharacterized protein</fullName>
    </submittedName>
</protein>
<feature type="coiled-coil region" evidence="1">
    <location>
        <begin position="172"/>
        <end position="224"/>
    </location>
</feature>
<evidence type="ECO:0000313" key="2">
    <source>
        <dbReference type="EMBL" id="KAF2578711.1"/>
    </source>
</evidence>
<dbReference type="PANTHER" id="PTHR47253:SF8">
    <property type="entry name" value="ISOCHORISMATE SYNTHASE 1, CHLOROPLASTIC"/>
    <property type="match status" value="1"/>
</dbReference>
<evidence type="ECO:0000313" key="3">
    <source>
        <dbReference type="Proteomes" id="UP000712281"/>
    </source>
</evidence>
<evidence type="ECO:0000256" key="1">
    <source>
        <dbReference type="SAM" id="Coils"/>
    </source>
</evidence>
<dbReference type="SUPFAM" id="SSF56322">
    <property type="entry name" value="ADC synthase"/>
    <property type="match status" value="1"/>
</dbReference>
<dbReference type="PANTHER" id="PTHR47253">
    <property type="match status" value="1"/>
</dbReference>
<gene>
    <name evidence="2" type="ORF">F2Q68_00003670</name>
</gene>
<accession>A0A8S9J8X5</accession>
<comment type="caution">
    <text evidence="2">The sequence shown here is derived from an EMBL/GenBank/DDBJ whole genome shotgun (WGS) entry which is preliminary data.</text>
</comment>
<name>A0A8S9J8X5_BRACR</name>
<dbReference type="GO" id="GO:0008909">
    <property type="term" value="F:isochorismate synthase activity"/>
    <property type="evidence" value="ECO:0007669"/>
    <property type="project" value="InterPro"/>
</dbReference>
<reference evidence="2" key="1">
    <citation type="submission" date="2019-12" db="EMBL/GenBank/DDBJ databases">
        <title>Genome sequencing and annotation of Brassica cretica.</title>
        <authorList>
            <person name="Studholme D.J."/>
            <person name="Sarris P.F."/>
        </authorList>
    </citation>
    <scope>NUCLEOTIDE SEQUENCE</scope>
    <source>
        <strain evidence="2">PFS-001/15</strain>
        <tissue evidence="2">Leaf</tissue>
    </source>
</reference>
<proteinExistence type="predicted"/>
<dbReference type="Gene3D" id="3.60.120.10">
    <property type="entry name" value="Anthranilate synthase"/>
    <property type="match status" value="1"/>
</dbReference>
<dbReference type="InterPro" id="IPR044250">
    <property type="entry name" value="MenF-like"/>
</dbReference>
<sequence>MVGRFASSLAIPQQGSSCPGFLSYIRVVVSGFFCCYEVTKGISVLSKNHVPKKGSHYLAVEKALEMIKQKFHLLARLFLLARKSMIITDTNIDHILGHDAYKFCLQLTGAPAFIGNTIWNQLGVCSEASAATRPRAASTVRDIKIERNLLTIPKDDLEFSIIQENIRDKLNLKSAGAAKKELARENTRLEQAIATLEKEKAELLEERDAAVEKLIRERQRLRDSRGFEVTRKRERVEAAMIEKANGCFGRVRDHLTRLDAFGKANNLYGQASGTRKCLEMIKASGTEFRKK</sequence>
<organism evidence="2 3">
    <name type="scientific">Brassica cretica</name>
    <name type="common">Mustard</name>
    <dbReference type="NCBI Taxonomy" id="69181"/>
    <lineage>
        <taxon>Eukaryota</taxon>
        <taxon>Viridiplantae</taxon>
        <taxon>Streptophyta</taxon>
        <taxon>Embryophyta</taxon>
        <taxon>Tracheophyta</taxon>
        <taxon>Spermatophyta</taxon>
        <taxon>Magnoliopsida</taxon>
        <taxon>eudicotyledons</taxon>
        <taxon>Gunneridae</taxon>
        <taxon>Pentapetalae</taxon>
        <taxon>rosids</taxon>
        <taxon>malvids</taxon>
        <taxon>Brassicales</taxon>
        <taxon>Brassicaceae</taxon>
        <taxon>Brassiceae</taxon>
        <taxon>Brassica</taxon>
    </lineage>
</organism>
<dbReference type="EMBL" id="QGKW02001660">
    <property type="protein sequence ID" value="KAF2578711.1"/>
    <property type="molecule type" value="Genomic_DNA"/>
</dbReference>
<keyword evidence="1" id="KW-0175">Coiled coil</keyword>
<dbReference type="InterPro" id="IPR005801">
    <property type="entry name" value="ADC_synthase"/>
</dbReference>